<dbReference type="GO" id="GO:0016787">
    <property type="term" value="F:hydrolase activity"/>
    <property type="evidence" value="ECO:0007669"/>
    <property type="project" value="UniProtKB-KW"/>
</dbReference>
<dbReference type="Gene3D" id="2.30.30.40">
    <property type="entry name" value="SH3 Domains"/>
    <property type="match status" value="1"/>
</dbReference>
<reference evidence="4 5" key="1">
    <citation type="submission" date="2015-09" db="EMBL/GenBank/DDBJ databases">
        <authorList>
            <consortium name="Swine Surveillance"/>
        </authorList>
    </citation>
    <scope>NUCLEOTIDE SEQUENCE [LARGE SCALE GENOMIC DNA]</scope>
    <source>
        <strain evidence="4 5">CECT 7648</strain>
    </source>
</reference>
<proteinExistence type="predicted"/>
<evidence type="ECO:0000259" key="3">
    <source>
        <dbReference type="PROSITE" id="PS51781"/>
    </source>
</evidence>
<dbReference type="EC" id="3.4.-.-" evidence="4"/>
<feature type="compositionally biased region" description="Basic residues" evidence="1">
    <location>
        <begin position="92"/>
        <end position="109"/>
    </location>
</feature>
<dbReference type="OrthoDB" id="8457065at2"/>
<keyword evidence="5" id="KW-1185">Reference proteome</keyword>
<dbReference type="EMBL" id="CYSE01000002">
    <property type="protein sequence ID" value="CUH77671.1"/>
    <property type="molecule type" value="Genomic_DNA"/>
</dbReference>
<dbReference type="STRING" id="441103.TRN7648_01601"/>
<dbReference type="InterPro" id="IPR003646">
    <property type="entry name" value="SH3-like_bac-type"/>
</dbReference>
<feature type="chain" id="PRO_5006063152" evidence="2">
    <location>
        <begin position="20"/>
        <end position="109"/>
    </location>
</feature>
<gene>
    <name evidence="4" type="primary">iap</name>
    <name evidence="4" type="ORF">TRN7648_01601</name>
</gene>
<sequence length="109" mass="11713">MKKILLSAVLAAATLTASAASATQAWVGSSALNARSGPGTNYHVLGTFKPCTPVHVVAHSHGWAKVAYNHGYYWVSAKYLSNQSCHYAPAPKKTHKKPVYKKPHSGYGY</sequence>
<evidence type="ECO:0000256" key="1">
    <source>
        <dbReference type="SAM" id="MobiDB-lite"/>
    </source>
</evidence>
<accession>A0A0P1G7L8</accession>
<evidence type="ECO:0000256" key="2">
    <source>
        <dbReference type="SAM" id="SignalP"/>
    </source>
</evidence>
<dbReference type="SMART" id="SM00287">
    <property type="entry name" value="SH3b"/>
    <property type="match status" value="1"/>
</dbReference>
<feature type="domain" description="SH3b" evidence="3">
    <location>
        <begin position="22"/>
        <end position="84"/>
    </location>
</feature>
<evidence type="ECO:0000313" key="4">
    <source>
        <dbReference type="EMBL" id="CUH77671.1"/>
    </source>
</evidence>
<organism evidence="4 5">
    <name type="scientific">Tropicibacter naphthalenivorans</name>
    <dbReference type="NCBI Taxonomy" id="441103"/>
    <lineage>
        <taxon>Bacteria</taxon>
        <taxon>Pseudomonadati</taxon>
        <taxon>Pseudomonadota</taxon>
        <taxon>Alphaproteobacteria</taxon>
        <taxon>Rhodobacterales</taxon>
        <taxon>Roseobacteraceae</taxon>
        <taxon>Tropicibacter</taxon>
    </lineage>
</organism>
<keyword evidence="2" id="KW-0732">Signal</keyword>
<dbReference type="Proteomes" id="UP000054935">
    <property type="component" value="Unassembled WGS sequence"/>
</dbReference>
<protein>
    <submittedName>
        <fullName evidence="4">Putative endopeptidase p60</fullName>
        <ecNumber evidence="4">3.4.-.-</ecNumber>
    </submittedName>
</protein>
<feature type="signal peptide" evidence="2">
    <location>
        <begin position="1"/>
        <end position="19"/>
    </location>
</feature>
<feature type="region of interest" description="Disordered" evidence="1">
    <location>
        <begin position="89"/>
        <end position="109"/>
    </location>
</feature>
<dbReference type="Pfam" id="PF08239">
    <property type="entry name" value="SH3_3"/>
    <property type="match status" value="1"/>
</dbReference>
<dbReference type="AlphaFoldDB" id="A0A0P1G7L8"/>
<name>A0A0P1G7L8_9RHOB</name>
<dbReference type="PROSITE" id="PS51781">
    <property type="entry name" value="SH3B"/>
    <property type="match status" value="1"/>
</dbReference>
<dbReference type="RefSeq" id="WP_058247082.1">
    <property type="nucleotide sequence ID" value="NZ_CYSE01000002.1"/>
</dbReference>
<evidence type="ECO:0000313" key="5">
    <source>
        <dbReference type="Proteomes" id="UP000054935"/>
    </source>
</evidence>
<keyword evidence="4" id="KW-0378">Hydrolase</keyword>